<sequence>MIIEKKLEINGLQVQYKIKESAQNDLTLIFIHGFPFDLTIWENQLKSLPENVQGIAYDIRGFGGSESGHSYFSIDLFAADLNDLIKILELKNVILCGVSMGGYIALRTLQRASENIVGLILCDTNASADTNEAKLKRFASIEQITQGAKKEFAEAFLKNIFSDKTAQTNQATIDHITNLVYNTNDSAICSAQLALASRTDSTSFLAQVEIPVLVMRGAEDVLMPREQAEMLHHQLKNSHIVNIDNAGHLPNVENPAAFNAEMMTFLSQFYKDLV</sequence>
<reference evidence="3 4" key="1">
    <citation type="journal article" date="2013" name="Genome Announc.">
        <title>Draft Genome Sequence of Arcticibacter svalbardensis Strain MN12-7T, a Member of the Family Sphingobacteriaceae Isolated from an Arctic Soil Sample.</title>
        <authorList>
            <person name="Shivaji S."/>
            <person name="Ara S."/>
            <person name="Prasad S."/>
            <person name="Manasa B.P."/>
            <person name="Begum Z."/>
            <person name="Singh A."/>
            <person name="Kumar Pinnaka A."/>
        </authorList>
    </citation>
    <scope>NUCLEOTIDE SEQUENCE [LARGE SCALE GENOMIC DNA]</scope>
    <source>
        <strain evidence="3 4">MN12-7</strain>
    </source>
</reference>
<dbReference type="Pfam" id="PF00561">
    <property type="entry name" value="Abhydrolase_1"/>
    <property type="match status" value="1"/>
</dbReference>
<keyword evidence="1 3" id="KW-0378">Hydrolase</keyword>
<dbReference type="eggNOG" id="COG2267">
    <property type="taxonomic scope" value="Bacteria"/>
</dbReference>
<dbReference type="EMBL" id="AQPN01000131">
    <property type="protein sequence ID" value="EOR93074.1"/>
    <property type="molecule type" value="Genomic_DNA"/>
</dbReference>
<keyword evidence="4" id="KW-1185">Reference proteome</keyword>
<dbReference type="RefSeq" id="WP_016196988.1">
    <property type="nucleotide sequence ID" value="NZ_AQPN01000131.1"/>
</dbReference>
<dbReference type="Proteomes" id="UP000014174">
    <property type="component" value="Unassembled WGS sequence"/>
</dbReference>
<dbReference type="PRINTS" id="PR00111">
    <property type="entry name" value="ABHYDROLASE"/>
</dbReference>
<dbReference type="SUPFAM" id="SSF53474">
    <property type="entry name" value="alpha/beta-Hydrolases"/>
    <property type="match status" value="1"/>
</dbReference>
<dbReference type="InterPro" id="IPR029058">
    <property type="entry name" value="AB_hydrolase_fold"/>
</dbReference>
<dbReference type="OrthoDB" id="9780932at2"/>
<accession>R9GVW8</accession>
<gene>
    <name evidence="3" type="ORF">ADIARSV_3763</name>
</gene>
<dbReference type="GO" id="GO:0016787">
    <property type="term" value="F:hydrolase activity"/>
    <property type="evidence" value="ECO:0007669"/>
    <property type="project" value="UniProtKB-KW"/>
</dbReference>
<proteinExistence type="predicted"/>
<dbReference type="PANTHER" id="PTHR43798:SF31">
    <property type="entry name" value="AB HYDROLASE SUPERFAMILY PROTEIN YCLE"/>
    <property type="match status" value="1"/>
</dbReference>
<protein>
    <submittedName>
        <fullName evidence="3">Hydrolase, alpha/beta fold family</fullName>
    </submittedName>
</protein>
<evidence type="ECO:0000256" key="1">
    <source>
        <dbReference type="ARBA" id="ARBA00022801"/>
    </source>
</evidence>
<dbReference type="InterPro" id="IPR050266">
    <property type="entry name" value="AB_hydrolase_sf"/>
</dbReference>
<evidence type="ECO:0000313" key="3">
    <source>
        <dbReference type="EMBL" id="EOR93074.1"/>
    </source>
</evidence>
<dbReference type="Gene3D" id="3.40.50.1820">
    <property type="entry name" value="alpha/beta hydrolase"/>
    <property type="match status" value="1"/>
</dbReference>
<name>R9GVW8_9SPHI</name>
<dbReference type="InterPro" id="IPR000073">
    <property type="entry name" value="AB_hydrolase_1"/>
</dbReference>
<feature type="domain" description="AB hydrolase-1" evidence="2">
    <location>
        <begin position="27"/>
        <end position="255"/>
    </location>
</feature>
<evidence type="ECO:0000259" key="2">
    <source>
        <dbReference type="Pfam" id="PF00561"/>
    </source>
</evidence>
<dbReference type="PANTHER" id="PTHR43798">
    <property type="entry name" value="MONOACYLGLYCEROL LIPASE"/>
    <property type="match status" value="1"/>
</dbReference>
<dbReference type="GO" id="GO:0016020">
    <property type="term" value="C:membrane"/>
    <property type="evidence" value="ECO:0007669"/>
    <property type="project" value="TreeGrafter"/>
</dbReference>
<comment type="caution">
    <text evidence="3">The sequence shown here is derived from an EMBL/GenBank/DDBJ whole genome shotgun (WGS) entry which is preliminary data.</text>
</comment>
<dbReference type="STRING" id="1150600.ADIARSV_3763"/>
<evidence type="ECO:0000313" key="4">
    <source>
        <dbReference type="Proteomes" id="UP000014174"/>
    </source>
</evidence>
<dbReference type="AlphaFoldDB" id="R9GVW8"/>
<organism evidence="3 4">
    <name type="scientific">Arcticibacter svalbardensis MN12-7</name>
    <dbReference type="NCBI Taxonomy" id="1150600"/>
    <lineage>
        <taxon>Bacteria</taxon>
        <taxon>Pseudomonadati</taxon>
        <taxon>Bacteroidota</taxon>
        <taxon>Sphingobacteriia</taxon>
        <taxon>Sphingobacteriales</taxon>
        <taxon>Sphingobacteriaceae</taxon>
        <taxon>Arcticibacter</taxon>
    </lineage>
</organism>